<dbReference type="AlphaFoldDB" id="A0A0G4H5J8"/>
<proteinExistence type="predicted"/>
<dbReference type="Gene3D" id="3.40.50.1820">
    <property type="entry name" value="alpha/beta hydrolase"/>
    <property type="match status" value="1"/>
</dbReference>
<dbReference type="InterPro" id="IPR002921">
    <property type="entry name" value="Fungal_lipase-type"/>
</dbReference>
<dbReference type="ESTHER" id="vitbc-a0a0g4h5j8">
    <property type="family name" value="Triacylglycerol-lipase-OBL1-like"/>
</dbReference>
<dbReference type="PANTHER" id="PTHR46086:SF3">
    <property type="entry name" value="TRIACYLGLYCEROL LIPASE OBL1"/>
    <property type="match status" value="1"/>
</dbReference>
<sequence length="497" mass="56645">MPASLWRNASVAGDQRPNVSQARGLSPEPAESGASLRSNSQIGAGDHLKRQVEILQVSSFPTPASHHSVRSPAARPFLVLSPIMSVSDNVLLNFLKVFRCARRNGPIVPQPSPTCPAHDPVEEFLVHLYGIVFETIVVIVRFLHLSDFAVPLAVCVRRFLVFFRLAKPYCCLDGHCIPYSLVNVSDPDFSTAWYDPTKLFKPTDRFDGPRNVHFAMLCAKLAYEHPDIIRDVVARWGWTWHERFQSPRRDRRLEDRYETSAFVISNEHCVLVVFRGTMPLSLIQWRTDFTLGWEDLDNPPRRVHGGFHRALKDRADRTGDVSIREAIDQVLQGLSDKSIFITGHSMGAALTSVYAHGLDEALRGRVKGVFTFAQPRVGNEGYRDFFDRHYGKKCLRFVNSGDIVPQVPPYRFGYRHHAGERFITGVSGRIVDDPEEICIERENHEDWWFIISLYKMAYSFFAGRFLRLFTRIALGFVTCLSDHFPGDYERPLRRAAL</sequence>
<dbReference type="CDD" id="cd00519">
    <property type="entry name" value="Lipase_3"/>
    <property type="match status" value="1"/>
</dbReference>
<dbReference type="OrthoDB" id="345705at2759"/>
<protein>
    <recommendedName>
        <fullName evidence="2">Fungal lipase-type domain-containing protein</fullName>
    </recommendedName>
</protein>
<dbReference type="OMA" id="CIERENH"/>
<evidence type="ECO:0000259" key="2">
    <source>
        <dbReference type="Pfam" id="PF01764"/>
    </source>
</evidence>
<dbReference type="InterPro" id="IPR029058">
    <property type="entry name" value="AB_hydrolase_fold"/>
</dbReference>
<dbReference type="Proteomes" id="UP000041254">
    <property type="component" value="Unassembled WGS sequence"/>
</dbReference>
<dbReference type="STRING" id="1169540.A0A0G4H5J8"/>
<feature type="region of interest" description="Disordered" evidence="1">
    <location>
        <begin position="1"/>
        <end position="41"/>
    </location>
</feature>
<dbReference type="EMBL" id="CDMY01001022">
    <property type="protein sequence ID" value="CEM39082.1"/>
    <property type="molecule type" value="Genomic_DNA"/>
</dbReference>
<dbReference type="InParanoid" id="A0A0G4H5J8"/>
<gene>
    <name evidence="3" type="ORF">Vbra_471</name>
</gene>
<dbReference type="InterPro" id="IPR044819">
    <property type="entry name" value="OBL-like"/>
</dbReference>
<organism evidence="3 4">
    <name type="scientific">Vitrella brassicaformis (strain CCMP3155)</name>
    <dbReference type="NCBI Taxonomy" id="1169540"/>
    <lineage>
        <taxon>Eukaryota</taxon>
        <taxon>Sar</taxon>
        <taxon>Alveolata</taxon>
        <taxon>Colpodellida</taxon>
        <taxon>Vitrellaceae</taxon>
        <taxon>Vitrella</taxon>
    </lineage>
</organism>
<reference evidence="3 4" key="1">
    <citation type="submission" date="2014-11" db="EMBL/GenBank/DDBJ databases">
        <authorList>
            <person name="Zhu J."/>
            <person name="Qi W."/>
            <person name="Song R."/>
        </authorList>
    </citation>
    <scope>NUCLEOTIDE SEQUENCE [LARGE SCALE GENOMIC DNA]</scope>
</reference>
<accession>A0A0G4H5J8</accession>
<dbReference type="GO" id="GO:0006629">
    <property type="term" value="P:lipid metabolic process"/>
    <property type="evidence" value="ECO:0007669"/>
    <property type="project" value="InterPro"/>
</dbReference>
<evidence type="ECO:0000256" key="1">
    <source>
        <dbReference type="SAM" id="MobiDB-lite"/>
    </source>
</evidence>
<name>A0A0G4H5J8_VITBC</name>
<dbReference type="VEuPathDB" id="CryptoDB:Vbra_471"/>
<feature type="domain" description="Fungal lipase-type" evidence="2">
    <location>
        <begin position="272"/>
        <end position="410"/>
    </location>
</feature>
<dbReference type="SUPFAM" id="SSF53474">
    <property type="entry name" value="alpha/beta-Hydrolases"/>
    <property type="match status" value="1"/>
</dbReference>
<keyword evidence="4" id="KW-1185">Reference proteome</keyword>
<evidence type="ECO:0000313" key="4">
    <source>
        <dbReference type="Proteomes" id="UP000041254"/>
    </source>
</evidence>
<dbReference type="PANTHER" id="PTHR46086">
    <property type="entry name" value="ALPHA/BETA-HYDROLASES SUPERFAMILY PROTEIN"/>
    <property type="match status" value="1"/>
</dbReference>
<dbReference type="GO" id="GO:0004806">
    <property type="term" value="F:triacylglycerol lipase activity"/>
    <property type="evidence" value="ECO:0007669"/>
    <property type="project" value="InterPro"/>
</dbReference>
<evidence type="ECO:0000313" key="3">
    <source>
        <dbReference type="EMBL" id="CEM39082.1"/>
    </source>
</evidence>
<dbReference type="Pfam" id="PF01764">
    <property type="entry name" value="Lipase_3"/>
    <property type="match status" value="1"/>
</dbReference>